<dbReference type="InterPro" id="IPR036390">
    <property type="entry name" value="WH_DNA-bd_sf"/>
</dbReference>
<sequence>MATEDMSPLHAELLTSLTDLMSRWSSSEVQTAIAGGVGVRLDPIEVRAVYTLGLHGGRVRPSELADALHLTRPTTSKLIARLVADGLVLRTEAPGDGRGTTVAFTPAGEEAFRRLAAAGHEMVGQVLAQWTTGEAEMFGELLRRFVDGLLTASPVPRIH</sequence>
<keyword evidence="3" id="KW-1185">Reference proteome</keyword>
<name>A0A9X1LSZ3_9MICO</name>
<dbReference type="SMART" id="SM00347">
    <property type="entry name" value="HTH_MARR"/>
    <property type="match status" value="1"/>
</dbReference>
<dbReference type="GO" id="GO:0006950">
    <property type="term" value="P:response to stress"/>
    <property type="evidence" value="ECO:0007669"/>
    <property type="project" value="TreeGrafter"/>
</dbReference>
<organism evidence="2 3">
    <name type="scientific">Microbacterium allomyrinae</name>
    <dbReference type="NCBI Taxonomy" id="2830666"/>
    <lineage>
        <taxon>Bacteria</taxon>
        <taxon>Bacillati</taxon>
        <taxon>Actinomycetota</taxon>
        <taxon>Actinomycetes</taxon>
        <taxon>Micrococcales</taxon>
        <taxon>Microbacteriaceae</taxon>
        <taxon>Microbacterium</taxon>
    </lineage>
</organism>
<dbReference type="Gene3D" id="1.10.10.10">
    <property type="entry name" value="Winged helix-like DNA-binding domain superfamily/Winged helix DNA-binding domain"/>
    <property type="match status" value="1"/>
</dbReference>
<comment type="caution">
    <text evidence="2">The sequence shown here is derived from an EMBL/GenBank/DDBJ whole genome shotgun (WGS) entry which is preliminary data.</text>
</comment>
<dbReference type="InterPro" id="IPR039422">
    <property type="entry name" value="MarR/SlyA-like"/>
</dbReference>
<dbReference type="RefSeq" id="WP_229383004.1">
    <property type="nucleotide sequence ID" value="NZ_JAGTTN010000001.1"/>
</dbReference>
<dbReference type="PRINTS" id="PR00598">
    <property type="entry name" value="HTHMARR"/>
</dbReference>
<gene>
    <name evidence="2" type="ORF">KEC57_02930</name>
</gene>
<evidence type="ECO:0000313" key="2">
    <source>
        <dbReference type="EMBL" id="MCC2031131.1"/>
    </source>
</evidence>
<dbReference type="GO" id="GO:0003700">
    <property type="term" value="F:DNA-binding transcription factor activity"/>
    <property type="evidence" value="ECO:0007669"/>
    <property type="project" value="InterPro"/>
</dbReference>
<dbReference type="PANTHER" id="PTHR33164">
    <property type="entry name" value="TRANSCRIPTIONAL REGULATOR, MARR FAMILY"/>
    <property type="match status" value="1"/>
</dbReference>
<proteinExistence type="predicted"/>
<feature type="domain" description="HTH marR-type" evidence="1">
    <location>
        <begin position="10"/>
        <end position="147"/>
    </location>
</feature>
<accession>A0A9X1LSZ3</accession>
<evidence type="ECO:0000259" key="1">
    <source>
        <dbReference type="PROSITE" id="PS50995"/>
    </source>
</evidence>
<protein>
    <submittedName>
        <fullName evidence="2">MarR family transcriptional regulator</fullName>
    </submittedName>
</protein>
<dbReference type="Pfam" id="PF12802">
    <property type="entry name" value="MarR_2"/>
    <property type="match status" value="1"/>
</dbReference>
<dbReference type="PANTHER" id="PTHR33164:SF43">
    <property type="entry name" value="HTH-TYPE TRANSCRIPTIONAL REPRESSOR YETL"/>
    <property type="match status" value="1"/>
</dbReference>
<dbReference type="EMBL" id="JAGTTN010000001">
    <property type="protein sequence ID" value="MCC2031131.1"/>
    <property type="molecule type" value="Genomic_DNA"/>
</dbReference>
<dbReference type="InterPro" id="IPR000835">
    <property type="entry name" value="HTH_MarR-typ"/>
</dbReference>
<evidence type="ECO:0000313" key="3">
    <source>
        <dbReference type="Proteomes" id="UP001139354"/>
    </source>
</evidence>
<dbReference type="SUPFAM" id="SSF46785">
    <property type="entry name" value="Winged helix' DNA-binding domain"/>
    <property type="match status" value="1"/>
</dbReference>
<dbReference type="Proteomes" id="UP001139354">
    <property type="component" value="Unassembled WGS sequence"/>
</dbReference>
<reference evidence="2" key="1">
    <citation type="submission" date="2021-04" db="EMBL/GenBank/DDBJ databases">
        <title>Microbacterium tenobrionis sp. nov. and Microbacterium allomyrinae sp. nov., isolated from larvae of Tenobrio molitor and Allomyrina dichotoma, respectively.</title>
        <authorList>
            <person name="Lee S.D."/>
        </authorList>
    </citation>
    <scope>NUCLEOTIDE SEQUENCE</scope>
    <source>
        <strain evidence="2">BWT-G7</strain>
    </source>
</reference>
<dbReference type="InterPro" id="IPR036388">
    <property type="entry name" value="WH-like_DNA-bd_sf"/>
</dbReference>
<dbReference type="AlphaFoldDB" id="A0A9X1LSZ3"/>
<dbReference type="PROSITE" id="PS50995">
    <property type="entry name" value="HTH_MARR_2"/>
    <property type="match status" value="1"/>
</dbReference>